<feature type="region of interest" description="Disordered" evidence="1">
    <location>
        <begin position="36"/>
        <end position="67"/>
    </location>
</feature>
<comment type="caution">
    <text evidence="2">The sequence shown here is derived from an EMBL/GenBank/DDBJ whole genome shotgun (WGS) entry which is preliminary data.</text>
</comment>
<gene>
    <name evidence="2" type="ORF">Tco_1081068</name>
</gene>
<dbReference type="Proteomes" id="UP001151760">
    <property type="component" value="Unassembled WGS sequence"/>
</dbReference>
<accession>A0ABQ5HWM0</accession>
<feature type="region of interest" description="Disordered" evidence="1">
    <location>
        <begin position="1"/>
        <end position="23"/>
    </location>
</feature>
<dbReference type="EMBL" id="BQNB010020089">
    <property type="protein sequence ID" value="GJT92223.1"/>
    <property type="molecule type" value="Genomic_DNA"/>
</dbReference>
<reference evidence="2" key="2">
    <citation type="submission" date="2022-01" db="EMBL/GenBank/DDBJ databases">
        <authorList>
            <person name="Yamashiro T."/>
            <person name="Shiraishi A."/>
            <person name="Satake H."/>
            <person name="Nakayama K."/>
        </authorList>
    </citation>
    <scope>NUCLEOTIDE SEQUENCE</scope>
</reference>
<keyword evidence="3" id="KW-1185">Reference proteome</keyword>
<evidence type="ECO:0000313" key="2">
    <source>
        <dbReference type="EMBL" id="GJT92223.1"/>
    </source>
</evidence>
<evidence type="ECO:0000256" key="1">
    <source>
        <dbReference type="SAM" id="MobiDB-lite"/>
    </source>
</evidence>
<feature type="compositionally biased region" description="Acidic residues" evidence="1">
    <location>
        <begin position="47"/>
        <end position="67"/>
    </location>
</feature>
<evidence type="ECO:0000313" key="3">
    <source>
        <dbReference type="Proteomes" id="UP001151760"/>
    </source>
</evidence>
<protein>
    <submittedName>
        <fullName evidence="2">Uncharacterized protein</fullName>
    </submittedName>
</protein>
<reference evidence="2" key="1">
    <citation type="journal article" date="2022" name="Int. J. Mol. Sci.">
        <title>Draft Genome of Tanacetum Coccineum: Genomic Comparison of Closely Related Tanacetum-Family Plants.</title>
        <authorList>
            <person name="Yamashiro T."/>
            <person name="Shiraishi A."/>
            <person name="Nakayama K."/>
            <person name="Satake H."/>
        </authorList>
    </citation>
    <scope>NUCLEOTIDE SEQUENCE</scope>
</reference>
<organism evidence="2 3">
    <name type="scientific">Tanacetum coccineum</name>
    <dbReference type="NCBI Taxonomy" id="301880"/>
    <lineage>
        <taxon>Eukaryota</taxon>
        <taxon>Viridiplantae</taxon>
        <taxon>Streptophyta</taxon>
        <taxon>Embryophyta</taxon>
        <taxon>Tracheophyta</taxon>
        <taxon>Spermatophyta</taxon>
        <taxon>Magnoliopsida</taxon>
        <taxon>eudicotyledons</taxon>
        <taxon>Gunneridae</taxon>
        <taxon>Pentapetalae</taxon>
        <taxon>asterids</taxon>
        <taxon>campanulids</taxon>
        <taxon>Asterales</taxon>
        <taxon>Asteraceae</taxon>
        <taxon>Asteroideae</taxon>
        <taxon>Anthemideae</taxon>
        <taxon>Anthemidinae</taxon>
        <taxon>Tanacetum</taxon>
    </lineage>
</organism>
<sequence length="67" mass="7572">MHENKSFNRNPANHASVHVSDDALIDDENAMDKGVSYTVKNHKRQYDDDDNDNDDNDDDEDPSPGPN</sequence>
<name>A0ABQ5HWM0_9ASTR</name>
<proteinExistence type="predicted"/>